<dbReference type="AlphaFoldDB" id="A0AA35XH55"/>
<dbReference type="CDD" id="cd00063">
    <property type="entry name" value="FN3"/>
    <property type="match status" value="3"/>
</dbReference>
<keyword evidence="2" id="KW-0677">Repeat</keyword>
<evidence type="ECO:0000256" key="2">
    <source>
        <dbReference type="ARBA" id="ARBA00022737"/>
    </source>
</evidence>
<keyword evidence="8" id="KW-1185">Reference proteome</keyword>
<name>A0AA35XH55_GEOBA</name>
<dbReference type="InterPro" id="IPR003961">
    <property type="entry name" value="FN3_dom"/>
</dbReference>
<feature type="non-terminal residue" evidence="7">
    <location>
        <position position="1"/>
    </location>
</feature>
<dbReference type="GO" id="GO:0004896">
    <property type="term" value="F:cytokine receptor activity"/>
    <property type="evidence" value="ECO:0007669"/>
    <property type="project" value="TreeGrafter"/>
</dbReference>
<dbReference type="Gene3D" id="2.60.40.10">
    <property type="entry name" value="Immunoglobulins"/>
    <property type="match status" value="3"/>
</dbReference>
<evidence type="ECO:0000256" key="3">
    <source>
        <dbReference type="ARBA" id="ARBA00023157"/>
    </source>
</evidence>
<dbReference type="GO" id="GO:0019955">
    <property type="term" value="F:cytokine binding"/>
    <property type="evidence" value="ECO:0007669"/>
    <property type="project" value="TreeGrafter"/>
</dbReference>
<dbReference type="InterPro" id="IPR050379">
    <property type="entry name" value="Type-I_Cytokine_Rcpt"/>
</dbReference>
<feature type="domain" description="Fibronectin type-III" evidence="6">
    <location>
        <begin position="70"/>
        <end position="210"/>
    </location>
</feature>
<dbReference type="SMART" id="SM00060">
    <property type="entry name" value="FN3"/>
    <property type="match status" value="2"/>
</dbReference>
<dbReference type="GO" id="GO:0009897">
    <property type="term" value="C:external side of plasma membrane"/>
    <property type="evidence" value="ECO:0007669"/>
    <property type="project" value="TreeGrafter"/>
</dbReference>
<proteinExistence type="predicted"/>
<keyword evidence="5" id="KW-0325">Glycoprotein</keyword>
<feature type="domain" description="Fibronectin type-III" evidence="6">
    <location>
        <begin position="1"/>
        <end position="67"/>
    </location>
</feature>
<dbReference type="PANTHER" id="PTHR23036">
    <property type="entry name" value="CYTOKINE RECEPTOR"/>
    <property type="match status" value="1"/>
</dbReference>
<feature type="non-terminal residue" evidence="7">
    <location>
        <position position="296"/>
    </location>
</feature>
<evidence type="ECO:0000259" key="6">
    <source>
        <dbReference type="PROSITE" id="PS50853"/>
    </source>
</evidence>
<evidence type="ECO:0000256" key="4">
    <source>
        <dbReference type="ARBA" id="ARBA00023170"/>
    </source>
</evidence>
<dbReference type="SUPFAM" id="SSF49265">
    <property type="entry name" value="Fibronectin type III"/>
    <property type="match status" value="2"/>
</dbReference>
<evidence type="ECO:0000313" key="7">
    <source>
        <dbReference type="EMBL" id="CAI8052136.1"/>
    </source>
</evidence>
<evidence type="ECO:0000313" key="8">
    <source>
        <dbReference type="Proteomes" id="UP001174909"/>
    </source>
</evidence>
<comment type="caution">
    <text evidence="7">The sequence shown here is derived from an EMBL/GenBank/DDBJ whole genome shotgun (WGS) entry which is preliminary data.</text>
</comment>
<dbReference type="Proteomes" id="UP001174909">
    <property type="component" value="Unassembled WGS sequence"/>
</dbReference>
<keyword evidence="3" id="KW-1015">Disulfide bond</keyword>
<dbReference type="PROSITE" id="PS50853">
    <property type="entry name" value="FN3"/>
    <property type="match status" value="2"/>
</dbReference>
<sequence length="296" mass="30622">CFEVKWSTDQCPSKSDNGSVIASNTSTTYTIPHLRGGTSYNIAVSAINSAGTSPSHRVTVVTEEKPPASPPLPVNVTDVATFTVTVQWGTVPCPDQNGYITYYTINISSVSDSSSGSTGGSGNGPGCGCGSGIDSGHGNGSGVKSGRGIGCSVPVIEEGANDTVSVSVPEHNATLTGLRPSTNYFITVAAVNSAGSGKQSEPLFVVTKGVLSVTNTTSLSAKTLTIEWELVEGVTTATYTIFYYNTDTDCFHNDTGAVDDVDSGEQMFTLTGLEEGSTYSVTVMTTLCGLQDNEED</sequence>
<protein>
    <submittedName>
        <fullName evidence="7">Receptor-type tyrosine-protein phosphatase F</fullName>
    </submittedName>
</protein>
<keyword evidence="4 7" id="KW-0675">Receptor</keyword>
<reference evidence="7" key="1">
    <citation type="submission" date="2023-03" db="EMBL/GenBank/DDBJ databases">
        <authorList>
            <person name="Steffen K."/>
            <person name="Cardenas P."/>
        </authorList>
    </citation>
    <scope>NUCLEOTIDE SEQUENCE</scope>
</reference>
<keyword evidence="1" id="KW-0732">Signal</keyword>
<dbReference type="Pfam" id="PF00041">
    <property type="entry name" value="fn3"/>
    <property type="match status" value="3"/>
</dbReference>
<dbReference type="PANTHER" id="PTHR23036:SF151">
    <property type="entry name" value="FIBRONECTIN TYPE-III DOMAIN-CONTAINING PROTEIN"/>
    <property type="match status" value="1"/>
</dbReference>
<dbReference type="InterPro" id="IPR036116">
    <property type="entry name" value="FN3_sf"/>
</dbReference>
<gene>
    <name evidence="7" type="ORF">GBAR_LOCUS28540</name>
</gene>
<evidence type="ECO:0000256" key="1">
    <source>
        <dbReference type="ARBA" id="ARBA00022729"/>
    </source>
</evidence>
<evidence type="ECO:0000256" key="5">
    <source>
        <dbReference type="ARBA" id="ARBA00023180"/>
    </source>
</evidence>
<dbReference type="GO" id="GO:0043235">
    <property type="term" value="C:receptor complex"/>
    <property type="evidence" value="ECO:0007669"/>
    <property type="project" value="TreeGrafter"/>
</dbReference>
<accession>A0AA35XH55</accession>
<organism evidence="7 8">
    <name type="scientific">Geodia barretti</name>
    <name type="common">Barrett's horny sponge</name>
    <dbReference type="NCBI Taxonomy" id="519541"/>
    <lineage>
        <taxon>Eukaryota</taxon>
        <taxon>Metazoa</taxon>
        <taxon>Porifera</taxon>
        <taxon>Demospongiae</taxon>
        <taxon>Heteroscleromorpha</taxon>
        <taxon>Tetractinellida</taxon>
        <taxon>Astrophorina</taxon>
        <taxon>Geodiidae</taxon>
        <taxon>Geodia</taxon>
    </lineage>
</organism>
<dbReference type="EMBL" id="CASHTH010003987">
    <property type="protein sequence ID" value="CAI8052136.1"/>
    <property type="molecule type" value="Genomic_DNA"/>
</dbReference>
<dbReference type="InterPro" id="IPR013783">
    <property type="entry name" value="Ig-like_fold"/>
</dbReference>